<sequence>MVCVFGSNGTKSVIWFQSNTAIICHSSGLKPGNYTFQLKSRASTFTISNPSIFQLNIAKHINNIVPKFSFEGQRSSLTVSGGPYRDDGKLKCNIIYPNNLTKEVTATVLTDHQLKCVLFPQLPGKYLVEVVQDSVTVSHTQERMLFHEVVPLPSVDSMFPSTGPVAGLSQVTIIGKNFFGLQSISRDVYCVFDGTKGAPGKIGSDSEVLCQTSPHAVGTVGVGIQVSSMPMLDTMLRFEYHAVPKIMQVSPSIGQWSRHPTAVTVYGEGFFDGEGLSCIVGSKGSYKGKYISSSAVVCLLENLDGGNHTVTISNDGVTYMKSDVSIEMLSRSMIMSVKPSKCYWVRGMKLTVFGKSFGPRSDFKCVLTSWSVAPIVIEGKLIGLDTVECLLPWMSIGKYLVEVVQDSVTVSHTQERMLFHEVVPLPSVDSMFPSTGPVAGLSQVTIIGKNFFGLQSISRDVYCVFDGTKGAPGKIGSDSEVLCQTSPHAVGTVGVGIQVSSMPMLDTMLRFEYHAVPKIMQGLDQFEHIDSHFDGCLSFKRVIAFIFSSYFLKLIYQYM</sequence>
<name>L1IRE8_GUITC</name>
<dbReference type="Proteomes" id="UP000011087">
    <property type="component" value="Unassembled WGS sequence"/>
</dbReference>
<dbReference type="InterPro" id="IPR014756">
    <property type="entry name" value="Ig_E-set"/>
</dbReference>
<dbReference type="InterPro" id="IPR002909">
    <property type="entry name" value="IPT_dom"/>
</dbReference>
<dbReference type="RefSeq" id="XP_005825816.1">
    <property type="nucleotide sequence ID" value="XM_005825759.1"/>
</dbReference>
<dbReference type="PROSITE" id="PS50835">
    <property type="entry name" value="IG_LIKE"/>
    <property type="match status" value="1"/>
</dbReference>
<dbReference type="EnsemblProtists" id="EKX38836">
    <property type="protein sequence ID" value="EKX38836"/>
    <property type="gene ID" value="GUITHDRAFT_144016"/>
</dbReference>
<dbReference type="SMART" id="SM00429">
    <property type="entry name" value="IPT"/>
    <property type="match status" value="2"/>
</dbReference>
<dbReference type="GeneID" id="17295581"/>
<keyword evidence="5" id="KW-1185">Reference proteome</keyword>
<dbReference type="HOGENOM" id="CLU_487882_0_0_1"/>
<accession>L1IRE8</accession>
<keyword evidence="1" id="KW-0732">Signal</keyword>
<dbReference type="AlphaFoldDB" id="L1IRE8"/>
<evidence type="ECO:0000259" key="2">
    <source>
        <dbReference type="PROSITE" id="PS50835"/>
    </source>
</evidence>
<dbReference type="InterPro" id="IPR013783">
    <property type="entry name" value="Ig-like_fold"/>
</dbReference>
<evidence type="ECO:0000256" key="1">
    <source>
        <dbReference type="ARBA" id="ARBA00022729"/>
    </source>
</evidence>
<gene>
    <name evidence="3" type="ORF">GUITHDRAFT_144016</name>
</gene>
<dbReference type="InterPro" id="IPR007110">
    <property type="entry name" value="Ig-like_dom"/>
</dbReference>
<dbReference type="Gene3D" id="2.60.40.10">
    <property type="entry name" value="Immunoglobulins"/>
    <property type="match status" value="4"/>
</dbReference>
<feature type="domain" description="Ig-like" evidence="2">
    <location>
        <begin position="1"/>
        <end position="105"/>
    </location>
</feature>
<organism evidence="3">
    <name type="scientific">Guillardia theta (strain CCMP2712)</name>
    <name type="common">Cryptophyte</name>
    <dbReference type="NCBI Taxonomy" id="905079"/>
    <lineage>
        <taxon>Eukaryota</taxon>
        <taxon>Cryptophyceae</taxon>
        <taxon>Pyrenomonadales</taxon>
        <taxon>Geminigeraceae</taxon>
        <taxon>Guillardia</taxon>
    </lineage>
</organism>
<dbReference type="PANTHER" id="PTHR46769:SF2">
    <property type="entry name" value="FIBROCYSTIN-L ISOFORM 2 PRECURSOR-RELATED"/>
    <property type="match status" value="1"/>
</dbReference>
<dbReference type="SUPFAM" id="SSF81296">
    <property type="entry name" value="E set domains"/>
    <property type="match status" value="4"/>
</dbReference>
<dbReference type="Pfam" id="PF01833">
    <property type="entry name" value="TIG"/>
    <property type="match status" value="3"/>
</dbReference>
<dbReference type="OrthoDB" id="125363at2759"/>
<dbReference type="PaxDb" id="55529-EKX38836"/>
<reference evidence="4" key="3">
    <citation type="submission" date="2016-03" db="UniProtKB">
        <authorList>
            <consortium name="EnsemblProtists"/>
        </authorList>
    </citation>
    <scope>IDENTIFICATION</scope>
</reference>
<dbReference type="InterPro" id="IPR052387">
    <property type="entry name" value="Fibrocystin"/>
</dbReference>
<evidence type="ECO:0000313" key="5">
    <source>
        <dbReference type="Proteomes" id="UP000011087"/>
    </source>
</evidence>
<protein>
    <recommendedName>
        <fullName evidence="2">Ig-like domain-containing protein</fullName>
    </recommendedName>
</protein>
<dbReference type="STRING" id="905079.L1IRE8"/>
<reference evidence="3 5" key="1">
    <citation type="journal article" date="2012" name="Nature">
        <title>Algal genomes reveal evolutionary mosaicism and the fate of nucleomorphs.</title>
        <authorList>
            <consortium name="DOE Joint Genome Institute"/>
            <person name="Curtis B.A."/>
            <person name="Tanifuji G."/>
            <person name="Burki F."/>
            <person name="Gruber A."/>
            <person name="Irimia M."/>
            <person name="Maruyama S."/>
            <person name="Arias M.C."/>
            <person name="Ball S.G."/>
            <person name="Gile G.H."/>
            <person name="Hirakawa Y."/>
            <person name="Hopkins J.F."/>
            <person name="Kuo A."/>
            <person name="Rensing S.A."/>
            <person name="Schmutz J."/>
            <person name="Symeonidi A."/>
            <person name="Elias M."/>
            <person name="Eveleigh R.J."/>
            <person name="Herman E.K."/>
            <person name="Klute M.J."/>
            <person name="Nakayama T."/>
            <person name="Obornik M."/>
            <person name="Reyes-Prieto A."/>
            <person name="Armbrust E.V."/>
            <person name="Aves S.J."/>
            <person name="Beiko R.G."/>
            <person name="Coutinho P."/>
            <person name="Dacks J.B."/>
            <person name="Durnford D.G."/>
            <person name="Fast N.M."/>
            <person name="Green B.R."/>
            <person name="Grisdale C.J."/>
            <person name="Hempel F."/>
            <person name="Henrissat B."/>
            <person name="Hoppner M.P."/>
            <person name="Ishida K."/>
            <person name="Kim E."/>
            <person name="Koreny L."/>
            <person name="Kroth P.G."/>
            <person name="Liu Y."/>
            <person name="Malik S.B."/>
            <person name="Maier U.G."/>
            <person name="McRose D."/>
            <person name="Mock T."/>
            <person name="Neilson J.A."/>
            <person name="Onodera N.T."/>
            <person name="Poole A.M."/>
            <person name="Pritham E.J."/>
            <person name="Richards T.A."/>
            <person name="Rocap G."/>
            <person name="Roy S.W."/>
            <person name="Sarai C."/>
            <person name="Schaack S."/>
            <person name="Shirato S."/>
            <person name="Slamovits C.H."/>
            <person name="Spencer D.F."/>
            <person name="Suzuki S."/>
            <person name="Worden A.Z."/>
            <person name="Zauner S."/>
            <person name="Barry K."/>
            <person name="Bell C."/>
            <person name="Bharti A.K."/>
            <person name="Crow J.A."/>
            <person name="Grimwood J."/>
            <person name="Kramer R."/>
            <person name="Lindquist E."/>
            <person name="Lucas S."/>
            <person name="Salamov A."/>
            <person name="McFadden G.I."/>
            <person name="Lane C.E."/>
            <person name="Keeling P.J."/>
            <person name="Gray M.W."/>
            <person name="Grigoriev I.V."/>
            <person name="Archibald J.M."/>
        </authorList>
    </citation>
    <scope>NUCLEOTIDE SEQUENCE</scope>
    <source>
        <strain evidence="3 5">CCMP2712</strain>
    </source>
</reference>
<proteinExistence type="predicted"/>
<dbReference type="CDD" id="cd00102">
    <property type="entry name" value="IPT"/>
    <property type="match status" value="3"/>
</dbReference>
<dbReference type="EMBL" id="JH993045">
    <property type="protein sequence ID" value="EKX38836.1"/>
    <property type="molecule type" value="Genomic_DNA"/>
</dbReference>
<reference evidence="5" key="2">
    <citation type="submission" date="2012-11" db="EMBL/GenBank/DDBJ databases">
        <authorList>
            <person name="Kuo A."/>
            <person name="Curtis B.A."/>
            <person name="Tanifuji G."/>
            <person name="Burki F."/>
            <person name="Gruber A."/>
            <person name="Irimia M."/>
            <person name="Maruyama S."/>
            <person name="Arias M.C."/>
            <person name="Ball S.G."/>
            <person name="Gile G.H."/>
            <person name="Hirakawa Y."/>
            <person name="Hopkins J.F."/>
            <person name="Rensing S.A."/>
            <person name="Schmutz J."/>
            <person name="Symeonidi A."/>
            <person name="Elias M."/>
            <person name="Eveleigh R.J."/>
            <person name="Herman E.K."/>
            <person name="Klute M.J."/>
            <person name="Nakayama T."/>
            <person name="Obornik M."/>
            <person name="Reyes-Prieto A."/>
            <person name="Armbrust E.V."/>
            <person name="Aves S.J."/>
            <person name="Beiko R.G."/>
            <person name="Coutinho P."/>
            <person name="Dacks J.B."/>
            <person name="Durnford D.G."/>
            <person name="Fast N.M."/>
            <person name="Green B.R."/>
            <person name="Grisdale C."/>
            <person name="Hempe F."/>
            <person name="Henrissat B."/>
            <person name="Hoppner M.P."/>
            <person name="Ishida K.-I."/>
            <person name="Kim E."/>
            <person name="Koreny L."/>
            <person name="Kroth P.G."/>
            <person name="Liu Y."/>
            <person name="Malik S.-B."/>
            <person name="Maier U.G."/>
            <person name="McRose D."/>
            <person name="Mock T."/>
            <person name="Neilson J.A."/>
            <person name="Onodera N.T."/>
            <person name="Poole A.M."/>
            <person name="Pritham E.J."/>
            <person name="Richards T.A."/>
            <person name="Rocap G."/>
            <person name="Roy S.W."/>
            <person name="Sarai C."/>
            <person name="Schaack S."/>
            <person name="Shirato S."/>
            <person name="Slamovits C.H."/>
            <person name="Spencer D.F."/>
            <person name="Suzuki S."/>
            <person name="Worden A.Z."/>
            <person name="Zauner S."/>
            <person name="Barry K."/>
            <person name="Bell C."/>
            <person name="Bharti A.K."/>
            <person name="Crow J.A."/>
            <person name="Grimwood J."/>
            <person name="Kramer R."/>
            <person name="Lindquist E."/>
            <person name="Lucas S."/>
            <person name="Salamov A."/>
            <person name="McFadden G.I."/>
            <person name="Lane C.E."/>
            <person name="Keeling P.J."/>
            <person name="Gray M.W."/>
            <person name="Grigoriev I.V."/>
            <person name="Archibald J.M."/>
        </authorList>
    </citation>
    <scope>NUCLEOTIDE SEQUENCE</scope>
    <source>
        <strain evidence="5">CCMP2712</strain>
    </source>
</reference>
<dbReference type="PANTHER" id="PTHR46769">
    <property type="entry name" value="POLYCYSTIC KIDNEY AND HEPATIC DISEASE 1 (AUTOSOMAL RECESSIVE)-LIKE 1"/>
    <property type="match status" value="1"/>
</dbReference>
<evidence type="ECO:0000313" key="4">
    <source>
        <dbReference type="EnsemblProtists" id="EKX38836"/>
    </source>
</evidence>
<dbReference type="KEGG" id="gtt:GUITHDRAFT_144016"/>
<evidence type="ECO:0000313" key="3">
    <source>
        <dbReference type="EMBL" id="EKX38836.1"/>
    </source>
</evidence>